<dbReference type="CDD" id="cd12117">
    <property type="entry name" value="A_NRPS_Srf_like"/>
    <property type="match status" value="1"/>
</dbReference>
<accession>A0ABR7QGJ4</accession>
<dbReference type="Gene3D" id="3.30.300.30">
    <property type="match status" value="1"/>
</dbReference>
<dbReference type="InterPro" id="IPR020845">
    <property type="entry name" value="AMP-binding_CS"/>
</dbReference>
<feature type="domain" description="AMP-dependent synthetase/ligase" evidence="1">
    <location>
        <begin position="540"/>
        <end position="882"/>
    </location>
</feature>
<dbReference type="Gene3D" id="1.10.10.1830">
    <property type="entry name" value="Non-ribosomal peptide synthase, adenylation domain"/>
    <property type="match status" value="1"/>
</dbReference>
<dbReference type="InterPro" id="IPR045851">
    <property type="entry name" value="AMP-bd_C_sf"/>
</dbReference>
<evidence type="ECO:0000259" key="2">
    <source>
        <dbReference type="Pfam" id="PF00668"/>
    </source>
</evidence>
<dbReference type="Pfam" id="PF00668">
    <property type="entry name" value="Condensation"/>
    <property type="match status" value="1"/>
</dbReference>
<feature type="domain" description="TubC N-terminal docking" evidence="3">
    <location>
        <begin position="4"/>
        <end position="53"/>
    </location>
</feature>
<evidence type="ECO:0000259" key="3">
    <source>
        <dbReference type="Pfam" id="PF18563"/>
    </source>
</evidence>
<dbReference type="InterPro" id="IPR001242">
    <property type="entry name" value="Condensation_dom"/>
</dbReference>
<evidence type="ECO:0000313" key="5">
    <source>
        <dbReference type="Proteomes" id="UP000619238"/>
    </source>
</evidence>
<comment type="caution">
    <text evidence="4">The sequence shown here is derived from an EMBL/GenBank/DDBJ whole genome shotgun (WGS) entry which is preliminary data.</text>
</comment>
<dbReference type="PANTHER" id="PTHR45527">
    <property type="entry name" value="NONRIBOSOMAL PEPTIDE SYNTHETASE"/>
    <property type="match status" value="1"/>
</dbReference>
<dbReference type="PANTHER" id="PTHR45527:SF1">
    <property type="entry name" value="FATTY ACID SYNTHASE"/>
    <property type="match status" value="1"/>
</dbReference>
<proteinExistence type="predicted"/>
<dbReference type="RefSeq" id="WP_187564744.1">
    <property type="nucleotide sequence ID" value="NZ_JACGWS010000026.1"/>
</dbReference>
<feature type="domain" description="Condensation" evidence="2">
    <location>
        <begin position="72"/>
        <end position="520"/>
    </location>
</feature>
<name>A0ABR7QGJ4_9FLAO</name>
<gene>
    <name evidence="4" type="ORF">H2O64_23750</name>
</gene>
<evidence type="ECO:0000313" key="4">
    <source>
        <dbReference type="EMBL" id="MBC8757702.1"/>
    </source>
</evidence>
<dbReference type="InterPro" id="IPR010071">
    <property type="entry name" value="AA_adenyl_dom"/>
</dbReference>
<dbReference type="PROSITE" id="PS00455">
    <property type="entry name" value="AMP_BINDING"/>
    <property type="match status" value="1"/>
</dbReference>
<dbReference type="InterPro" id="IPR041464">
    <property type="entry name" value="TubC_N"/>
</dbReference>
<dbReference type="NCBIfam" id="TIGR01733">
    <property type="entry name" value="AA-adenyl-dom"/>
    <property type="match status" value="1"/>
</dbReference>
<sequence>MEAIIQLLSELREHDIKLELNNGNLDVISYGEKISQDLIVKIKTHKEEIKAYLAFLESAKKEAAFIPEVQAAEMYAMSPAQRRLWLLSQFEGGSEAYNMPVSIQLNGEYHIENFKKAILATIDRHEILRTVFIKDKNEEVQQKIETREAIGFEIKYIDYRNEKNPEFIANAFVKADTNQAFDLNKGPLVRVCLLQTSDEKFVFYYNLHHSISDAWSMDILARDVMAYYEAYQSNSEVELPKLRIQYKDYASWQLAQQTSETYQTHKNYWLDKFSGELPLLEIASHAKRPKIKTYNGATLQTHISPLLTGKLEQFITEQQGSLFTTMLALWNVLLSKYTSQKDIIIGSPVAGRNHSDLKDQIGFYVNMMALRNEVNSEESFKDFYKRVKDDTLLSFNHQDYPFDQLVEDLQIIRNPDRNPVFDVVLVVKNEEKNNKETILDYEKIVALDAQTSKYDLQLSFQKTNEALVFELNYNTDVYDRNLIEDLVVHFKALLSDVLLDTNQSIASLNYLSIAEKTTLLEDFSGIKNIAAVRENVVDLFQAQVLKTPTAVAVSDHEHNYTYEELDRLSNQFSNYLLQTHQVGVGSFVGLSLSRDARYIISLLGILKSGCGFVPIDANYPSDRQSFMLKNSGASLLITETDHQITGFTGTVIGYDAIDLRAFSDQLVATSLMPTSSAYIMYTSGSTGIPKGVEVTHQNIVRLVQHTNYYQFTEDSVVLSTGSFSFDATTFEFFGPLLNGGKLVLSSYDALLDVDLLKSSINAHGVTVMWFTSGWLNELVSTDISLFKNLQTVIAGGDKLSSFHIKQLRQAYPSLQIINGYGPTENTTFSLTYEIGSEVENTIPIGYPISGSSAYILDDSKNPVGIGIVGEIYLGGHGLANGYVGDQPLTNEKFISNPFQANTRLYKTGDLGMWSSDGKVHFMGRRDSQLKIRGHRIELGELSHIAQSHERISDAHAAVIESVTGGKSLVLYYISDSENIETDLRSYLQERLPSYMLPSYYHSMDRF</sequence>
<dbReference type="Pfam" id="PF18563">
    <property type="entry name" value="TubC_N"/>
    <property type="match status" value="1"/>
</dbReference>
<dbReference type="Gene3D" id="3.40.50.980">
    <property type="match status" value="2"/>
</dbReference>
<dbReference type="SUPFAM" id="SSF52777">
    <property type="entry name" value="CoA-dependent acyltransferases"/>
    <property type="match status" value="2"/>
</dbReference>
<dbReference type="CDD" id="cd19531">
    <property type="entry name" value="LCL_NRPS-like"/>
    <property type="match status" value="1"/>
</dbReference>
<organism evidence="4 5">
    <name type="scientific">Kordia aestuariivivens</name>
    <dbReference type="NCBI Taxonomy" id="2759037"/>
    <lineage>
        <taxon>Bacteria</taxon>
        <taxon>Pseudomonadati</taxon>
        <taxon>Bacteroidota</taxon>
        <taxon>Flavobacteriia</taxon>
        <taxon>Flavobacteriales</taxon>
        <taxon>Flavobacteriaceae</taxon>
        <taxon>Kordia</taxon>
    </lineage>
</organism>
<evidence type="ECO:0000259" key="1">
    <source>
        <dbReference type="Pfam" id="PF00501"/>
    </source>
</evidence>
<dbReference type="InterPro" id="IPR023213">
    <property type="entry name" value="CAT-like_dom_sf"/>
</dbReference>
<dbReference type="Pfam" id="PF00501">
    <property type="entry name" value="AMP-binding"/>
    <property type="match status" value="1"/>
</dbReference>
<dbReference type="Gene3D" id="2.30.38.10">
    <property type="entry name" value="Luciferase, Domain 3"/>
    <property type="match status" value="1"/>
</dbReference>
<reference evidence="4 5" key="1">
    <citation type="submission" date="2020-07" db="EMBL/GenBank/DDBJ databases">
        <title>Description of Kordia aestuariivivens sp. nov., isolated from a tidal flat.</title>
        <authorList>
            <person name="Park S."/>
            <person name="Yoon J.-H."/>
        </authorList>
    </citation>
    <scope>NUCLEOTIDE SEQUENCE [LARGE SCALE GENOMIC DNA]</scope>
    <source>
        <strain evidence="4 5">YSTF-M3</strain>
    </source>
</reference>
<dbReference type="InterPro" id="IPR044894">
    <property type="entry name" value="TubC_N_sf"/>
</dbReference>
<dbReference type="Gene3D" id="3.30.559.10">
    <property type="entry name" value="Chloramphenicol acetyltransferase-like domain"/>
    <property type="match status" value="1"/>
</dbReference>
<dbReference type="Gene3D" id="3.30.559.30">
    <property type="entry name" value="Nonribosomal peptide synthetase, condensation domain"/>
    <property type="match status" value="1"/>
</dbReference>
<dbReference type="Proteomes" id="UP000619238">
    <property type="component" value="Unassembled WGS sequence"/>
</dbReference>
<protein>
    <submittedName>
        <fullName evidence="4">Amino acid adenylation domain-containing protein</fullName>
    </submittedName>
</protein>
<dbReference type="SUPFAM" id="SSF56801">
    <property type="entry name" value="Acetyl-CoA synthetase-like"/>
    <property type="match status" value="1"/>
</dbReference>
<dbReference type="EMBL" id="JACGWS010000026">
    <property type="protein sequence ID" value="MBC8757702.1"/>
    <property type="molecule type" value="Genomic_DNA"/>
</dbReference>
<keyword evidence="5" id="KW-1185">Reference proteome</keyword>
<dbReference type="InterPro" id="IPR000873">
    <property type="entry name" value="AMP-dep_synth/lig_dom"/>
</dbReference>
<feature type="non-terminal residue" evidence="4">
    <location>
        <position position="1006"/>
    </location>
</feature>